<dbReference type="CDD" id="cd00059">
    <property type="entry name" value="FH_FOX"/>
    <property type="match status" value="1"/>
</dbReference>
<dbReference type="InterPro" id="IPR001766">
    <property type="entry name" value="Fork_head_dom"/>
</dbReference>
<accession>A0A5K1JSV1</accession>
<dbReference type="GO" id="GO:0016301">
    <property type="term" value="F:kinase activity"/>
    <property type="evidence" value="ECO:0007669"/>
    <property type="project" value="UniProtKB-KW"/>
</dbReference>
<feature type="region of interest" description="Disordered" evidence="3">
    <location>
        <begin position="156"/>
        <end position="196"/>
    </location>
</feature>
<gene>
    <name evidence="5" type="primary">Q1A1Y7</name>
</gene>
<dbReference type="GO" id="GO:0005634">
    <property type="term" value="C:nucleus"/>
    <property type="evidence" value="ECO:0007669"/>
    <property type="project" value="UniProtKB-SubCell"/>
</dbReference>
<dbReference type="InterPro" id="IPR036388">
    <property type="entry name" value="WH-like_DNA-bd_sf"/>
</dbReference>
<proteinExistence type="predicted"/>
<dbReference type="GO" id="GO:0000978">
    <property type="term" value="F:RNA polymerase II cis-regulatory region sequence-specific DNA binding"/>
    <property type="evidence" value="ECO:0007669"/>
    <property type="project" value="TreeGrafter"/>
</dbReference>
<dbReference type="EMBL" id="LR724124">
    <property type="protein sequence ID" value="VWO94658.1"/>
    <property type="molecule type" value="Genomic_DNA"/>
</dbReference>
<feature type="region of interest" description="Disordered" evidence="3">
    <location>
        <begin position="249"/>
        <end position="332"/>
    </location>
</feature>
<keyword evidence="5" id="KW-0808">Transferase</keyword>
<dbReference type="InterPro" id="IPR050211">
    <property type="entry name" value="FOX_domain-containing"/>
</dbReference>
<dbReference type="Pfam" id="PF00250">
    <property type="entry name" value="Forkhead"/>
    <property type="match status" value="1"/>
</dbReference>
<keyword evidence="2" id="KW-0539">Nucleus</keyword>
<keyword evidence="1 2" id="KW-0238">DNA-binding</keyword>
<evidence type="ECO:0000256" key="3">
    <source>
        <dbReference type="SAM" id="MobiDB-lite"/>
    </source>
</evidence>
<dbReference type="GO" id="GO:0030154">
    <property type="term" value="P:cell differentiation"/>
    <property type="evidence" value="ECO:0007669"/>
    <property type="project" value="TreeGrafter"/>
</dbReference>
<feature type="region of interest" description="Disordered" evidence="3">
    <location>
        <begin position="1"/>
        <end position="43"/>
    </location>
</feature>
<sequence length="332" mass="35175">MPKTPARQNIGSSLPATPRSSPPPIVNLVSSPGPMSTNPPEEDNLPFVLPAGPYSTVKPELSYAAIIGRAILASPNHALALQDIYEYITTVFPFYKRGEPTWMNSVRHALSTMAVFRKVQRGRSEGKSLWAVLDADLPCFEGGGFKKALCADMNNGVSGHKNSRKRAADDGGGPRSKRRKANEEPVPTPIKPPYFPPVVQNTNQQSYYQAACLQQAHAPAENLFPPLPASSNFHRVVARAATVPLVGAPLMVPSDGASSTGTGEETEVEDDLIPPSSPIERPPSSSSLPDLSSSLSTSSSPTPSHLSYPSSRDPSPAVATVPPPGCGTSGRH</sequence>
<dbReference type="Gene3D" id="1.10.10.10">
    <property type="entry name" value="Winged helix-like DNA-binding domain superfamily/Winged helix DNA-binding domain"/>
    <property type="match status" value="1"/>
</dbReference>
<feature type="compositionally biased region" description="Low complexity" evidence="3">
    <location>
        <begin position="254"/>
        <end position="263"/>
    </location>
</feature>
<dbReference type="GO" id="GO:0000981">
    <property type="term" value="F:DNA-binding transcription factor activity, RNA polymerase II-specific"/>
    <property type="evidence" value="ECO:0007669"/>
    <property type="project" value="TreeGrafter"/>
</dbReference>
<dbReference type="SUPFAM" id="SSF46785">
    <property type="entry name" value="Winged helix' DNA-binding domain"/>
    <property type="match status" value="1"/>
</dbReference>
<dbReference type="PROSITE" id="PS50039">
    <property type="entry name" value="FORK_HEAD_3"/>
    <property type="match status" value="1"/>
</dbReference>
<feature type="DNA-binding region" description="Fork-head" evidence="2">
    <location>
        <begin position="58"/>
        <end position="147"/>
    </location>
</feature>
<protein>
    <submittedName>
        <fullName evidence="5">Two-component-like hybrid sensor histidine kinase 1</fullName>
    </submittedName>
</protein>
<feature type="compositionally biased region" description="Pro residues" evidence="3">
    <location>
        <begin position="186"/>
        <end position="196"/>
    </location>
</feature>
<organism evidence="5">
    <name type="scientific">Ganoderma boninense</name>
    <dbReference type="NCBI Taxonomy" id="34458"/>
    <lineage>
        <taxon>Eukaryota</taxon>
        <taxon>Fungi</taxon>
        <taxon>Dikarya</taxon>
        <taxon>Basidiomycota</taxon>
        <taxon>Agaricomycotina</taxon>
        <taxon>Agaricomycetes</taxon>
        <taxon>Polyporales</taxon>
        <taxon>Polyporaceae</taxon>
        <taxon>Ganoderma</taxon>
    </lineage>
</organism>
<evidence type="ECO:0000313" key="5">
    <source>
        <dbReference type="EMBL" id="VWO94658.1"/>
    </source>
</evidence>
<evidence type="ECO:0000256" key="1">
    <source>
        <dbReference type="ARBA" id="ARBA00023125"/>
    </source>
</evidence>
<reference evidence="5" key="1">
    <citation type="submission" date="2019-10" db="EMBL/GenBank/DDBJ databases">
        <authorList>
            <person name="Nor Muhammad N."/>
        </authorList>
    </citation>
    <scope>NUCLEOTIDE SEQUENCE</scope>
</reference>
<comment type="subcellular location">
    <subcellularLocation>
        <location evidence="2">Nucleus</location>
    </subcellularLocation>
</comment>
<dbReference type="AlphaFoldDB" id="A0A5K1JSV1"/>
<feature type="compositionally biased region" description="Polar residues" evidence="3">
    <location>
        <begin position="28"/>
        <end position="39"/>
    </location>
</feature>
<feature type="compositionally biased region" description="Low complexity" evidence="3">
    <location>
        <begin position="282"/>
        <end position="311"/>
    </location>
</feature>
<dbReference type="InterPro" id="IPR036390">
    <property type="entry name" value="WH_DNA-bd_sf"/>
</dbReference>
<dbReference type="SMART" id="SM00339">
    <property type="entry name" value="FH"/>
    <property type="match status" value="1"/>
</dbReference>
<dbReference type="PANTHER" id="PTHR11829">
    <property type="entry name" value="FORKHEAD BOX PROTEIN"/>
    <property type="match status" value="1"/>
</dbReference>
<evidence type="ECO:0000256" key="2">
    <source>
        <dbReference type="PROSITE-ProRule" id="PRU00089"/>
    </source>
</evidence>
<feature type="domain" description="Fork-head" evidence="4">
    <location>
        <begin position="58"/>
        <end position="147"/>
    </location>
</feature>
<dbReference type="PANTHER" id="PTHR11829:SF343">
    <property type="entry name" value="FORK-HEAD DOMAIN-CONTAINING PROTEIN"/>
    <property type="match status" value="1"/>
</dbReference>
<dbReference type="GO" id="GO:0009653">
    <property type="term" value="P:anatomical structure morphogenesis"/>
    <property type="evidence" value="ECO:0007669"/>
    <property type="project" value="TreeGrafter"/>
</dbReference>
<name>A0A5K1JSV1_9APHY</name>
<dbReference type="PRINTS" id="PR00053">
    <property type="entry name" value="FORKHEAD"/>
</dbReference>
<evidence type="ECO:0000259" key="4">
    <source>
        <dbReference type="PROSITE" id="PS50039"/>
    </source>
</evidence>
<feature type="compositionally biased region" description="Polar residues" evidence="3">
    <location>
        <begin position="1"/>
        <end position="19"/>
    </location>
</feature>
<keyword evidence="5" id="KW-0418">Kinase</keyword>